<evidence type="ECO:0000313" key="1">
    <source>
        <dbReference type="EMBL" id="KAK2727670.1"/>
    </source>
</evidence>
<gene>
    <name evidence="1" type="ORF">QYM36_008230</name>
</gene>
<dbReference type="Gene3D" id="3.60.10.10">
    <property type="entry name" value="Endonuclease/exonuclease/phosphatase"/>
    <property type="match status" value="1"/>
</dbReference>
<dbReference type="AlphaFoldDB" id="A0AA88IFD8"/>
<reference evidence="1" key="1">
    <citation type="submission" date="2023-07" db="EMBL/GenBank/DDBJ databases">
        <title>Chromosome-level genome assembly of Artemia franciscana.</title>
        <authorList>
            <person name="Jo E."/>
        </authorList>
    </citation>
    <scope>NUCLEOTIDE SEQUENCE</scope>
    <source>
        <tissue evidence="1">Whole body</tissue>
    </source>
</reference>
<protein>
    <submittedName>
        <fullName evidence="1">Uncharacterized protein</fullName>
    </submittedName>
</protein>
<organism evidence="1 2">
    <name type="scientific">Artemia franciscana</name>
    <name type="common">Brine shrimp</name>
    <name type="synonym">Artemia sanfranciscana</name>
    <dbReference type="NCBI Taxonomy" id="6661"/>
    <lineage>
        <taxon>Eukaryota</taxon>
        <taxon>Metazoa</taxon>
        <taxon>Ecdysozoa</taxon>
        <taxon>Arthropoda</taxon>
        <taxon>Crustacea</taxon>
        <taxon>Branchiopoda</taxon>
        <taxon>Anostraca</taxon>
        <taxon>Artemiidae</taxon>
        <taxon>Artemia</taxon>
    </lineage>
</organism>
<proteinExistence type="predicted"/>
<sequence>MQQTLVQNPLAAQRLENDAFVSSFSGHFKAALRIAEETSNVPEEGAINKVMALLMKKKEKLTPEQVLSRLVRDRKARGKDSFNPVGSGDMNASISSESCLDDFAVGPVTVDSLKDNGERMLNCCLAHNLTIANTWSQRPNIAKYTWYSNNGSTKKMLDYIIICR</sequence>
<dbReference type="InterPro" id="IPR036691">
    <property type="entry name" value="Endo/exonu/phosph_ase_sf"/>
</dbReference>
<evidence type="ECO:0000313" key="2">
    <source>
        <dbReference type="Proteomes" id="UP001187531"/>
    </source>
</evidence>
<keyword evidence="2" id="KW-1185">Reference proteome</keyword>
<dbReference type="EMBL" id="JAVRJZ010000001">
    <property type="protein sequence ID" value="KAK2727670.1"/>
    <property type="molecule type" value="Genomic_DNA"/>
</dbReference>
<comment type="caution">
    <text evidence="1">The sequence shown here is derived from an EMBL/GenBank/DDBJ whole genome shotgun (WGS) entry which is preliminary data.</text>
</comment>
<dbReference type="Proteomes" id="UP001187531">
    <property type="component" value="Unassembled WGS sequence"/>
</dbReference>
<name>A0AA88IFD8_ARTSF</name>
<accession>A0AA88IFD8</accession>